<keyword evidence="2" id="KW-1185">Reference proteome</keyword>
<gene>
    <name evidence="1" type="ORF">FuraDRAFT_2422</name>
</gene>
<dbReference type="InterPro" id="IPR018755">
    <property type="entry name" value="Phage_Mu_Gp48"/>
</dbReference>
<name>B9Z4Y7_9NEIS</name>
<sequence length="195" mass="21268">MNQDRYADQLAKLLPPGQALQAEPGSDMAIVLGSIATFLAEVDTRASILLAESDPRQAVYLLDEWEASLGLPDSCTVGEQTIIDRQKSVVAKLTDRGGARVTRYIKLAEALGYPGATVTRYRSHTCEQTCEDPIQDEDWRFAWTLTLPSGTRVVDSTCESSCEDPLRTWGDSVLECVIQREAPAISTALIAYGGN</sequence>
<organism evidence="1 2">
    <name type="scientific">Pseudogulbenkiania ferrooxidans 2002</name>
    <dbReference type="NCBI Taxonomy" id="279714"/>
    <lineage>
        <taxon>Bacteria</taxon>
        <taxon>Pseudomonadati</taxon>
        <taxon>Pseudomonadota</taxon>
        <taxon>Betaproteobacteria</taxon>
        <taxon>Neisseriales</taxon>
        <taxon>Chromobacteriaceae</taxon>
        <taxon>Pseudogulbenkiania</taxon>
    </lineage>
</organism>
<proteinExistence type="predicted"/>
<protein>
    <recommendedName>
        <fullName evidence="3">DUF2313 domain-containing protein</fullName>
    </recommendedName>
</protein>
<dbReference type="EMBL" id="ACIS01000006">
    <property type="protein sequence ID" value="EEG08219.1"/>
    <property type="molecule type" value="Genomic_DNA"/>
</dbReference>
<accession>B9Z4Y7</accession>
<comment type="caution">
    <text evidence="1">The sequence shown here is derived from an EMBL/GenBank/DDBJ whole genome shotgun (WGS) entry which is preliminary data.</text>
</comment>
<dbReference type="Proteomes" id="UP000003165">
    <property type="component" value="Unassembled WGS sequence"/>
</dbReference>
<dbReference type="RefSeq" id="WP_008954442.1">
    <property type="nucleotide sequence ID" value="NZ_ACIS01000006.1"/>
</dbReference>
<evidence type="ECO:0000313" key="2">
    <source>
        <dbReference type="Proteomes" id="UP000003165"/>
    </source>
</evidence>
<dbReference type="Pfam" id="PF10076">
    <property type="entry name" value="Phage_Mu_Gp48"/>
    <property type="match status" value="1"/>
</dbReference>
<evidence type="ECO:0008006" key="3">
    <source>
        <dbReference type="Google" id="ProtNLM"/>
    </source>
</evidence>
<dbReference type="AlphaFoldDB" id="B9Z4Y7"/>
<evidence type="ECO:0000313" key="1">
    <source>
        <dbReference type="EMBL" id="EEG08219.1"/>
    </source>
</evidence>
<dbReference type="eggNOG" id="COG3778">
    <property type="taxonomic scope" value="Bacteria"/>
</dbReference>
<reference evidence="1 2" key="1">
    <citation type="submission" date="2009-02" db="EMBL/GenBank/DDBJ databases">
        <title>Sequencing of the draft genome and assembly of Lutiella nitroferrum 2002.</title>
        <authorList>
            <consortium name="US DOE Joint Genome Institute (JGI-PGF)"/>
            <person name="Lucas S."/>
            <person name="Copeland A."/>
            <person name="Lapidus A."/>
            <person name="Glavina del Rio T."/>
            <person name="Tice H."/>
            <person name="Bruce D."/>
            <person name="Goodwin L."/>
            <person name="Pitluck S."/>
            <person name="Larimer F."/>
            <person name="Land M.L."/>
            <person name="Hauser L."/>
            <person name="Coates J.D."/>
        </authorList>
    </citation>
    <scope>NUCLEOTIDE SEQUENCE [LARGE SCALE GENOMIC DNA]</scope>
    <source>
        <strain evidence="1 2">2002</strain>
    </source>
</reference>